<comment type="similarity">
    <text evidence="2 6">Belongs to the proline oxidase family.</text>
</comment>
<dbReference type="OrthoDB" id="5464at2759"/>
<gene>
    <name evidence="8" type="ORF">NAV_LOCUS2603</name>
</gene>
<dbReference type="InterPro" id="IPR002872">
    <property type="entry name" value="Proline_DH_dom"/>
</dbReference>
<comment type="function">
    <text evidence="6">Converts proline to delta-1-pyrroline-5-carboxylate.</text>
</comment>
<comment type="catalytic activity">
    <reaction evidence="6">
        <text>L-proline + a quinone = (S)-1-pyrroline-5-carboxylate + a quinol + H(+)</text>
        <dbReference type="Rhea" id="RHEA:23784"/>
        <dbReference type="ChEBI" id="CHEBI:15378"/>
        <dbReference type="ChEBI" id="CHEBI:17388"/>
        <dbReference type="ChEBI" id="CHEBI:24646"/>
        <dbReference type="ChEBI" id="CHEBI:60039"/>
        <dbReference type="ChEBI" id="CHEBI:132124"/>
        <dbReference type="EC" id="1.5.5.2"/>
    </reaction>
</comment>
<evidence type="ECO:0000313" key="9">
    <source>
        <dbReference type="Proteomes" id="UP000276991"/>
    </source>
</evidence>
<dbReference type="GO" id="GO:0071949">
    <property type="term" value="F:FAD binding"/>
    <property type="evidence" value="ECO:0007669"/>
    <property type="project" value="TreeGrafter"/>
</dbReference>
<keyword evidence="9" id="KW-1185">Reference proteome</keyword>
<dbReference type="GO" id="GO:0004657">
    <property type="term" value="F:proline dehydrogenase activity"/>
    <property type="evidence" value="ECO:0007669"/>
    <property type="project" value="UniProtKB-EC"/>
</dbReference>
<dbReference type="InterPro" id="IPR015659">
    <property type="entry name" value="Proline_oxidase"/>
</dbReference>
<accession>A0A498SGP8</accession>
<dbReference type="Pfam" id="PF01619">
    <property type="entry name" value="Pro_dh"/>
    <property type="match status" value="1"/>
</dbReference>
<keyword evidence="3" id="KW-0106">Calcium</keyword>
<dbReference type="EC" id="1.5.5.2" evidence="6"/>
<name>A0A498SGP8_ACAVI</name>
<dbReference type="PROSITE" id="PS50222">
    <property type="entry name" value="EF_HAND_2"/>
    <property type="match status" value="1"/>
</dbReference>
<evidence type="ECO:0000256" key="3">
    <source>
        <dbReference type="ARBA" id="ARBA00022837"/>
    </source>
</evidence>
<dbReference type="SUPFAM" id="SSF47473">
    <property type="entry name" value="EF-hand"/>
    <property type="match status" value="1"/>
</dbReference>
<proteinExistence type="inferred from homology"/>
<dbReference type="GO" id="GO:0005509">
    <property type="term" value="F:calcium ion binding"/>
    <property type="evidence" value="ECO:0007669"/>
    <property type="project" value="InterPro"/>
</dbReference>
<comment type="cofactor">
    <cofactor evidence="6">
        <name>FAD</name>
        <dbReference type="ChEBI" id="CHEBI:57692"/>
    </cofactor>
</comment>
<dbReference type="SUPFAM" id="SSF51730">
    <property type="entry name" value="FAD-linked oxidoreductase"/>
    <property type="match status" value="1"/>
</dbReference>
<keyword evidence="5 6" id="KW-0642">Proline metabolism</keyword>
<dbReference type="Proteomes" id="UP000276991">
    <property type="component" value="Unassembled WGS sequence"/>
</dbReference>
<keyword evidence="6" id="KW-0274">FAD</keyword>
<sequence>MASSEVSSQAPAVNIDEINECYNKLDLDFKNTKIAFKVGKKTSELFRSLVVLPLCTLPSLRKREQLLMVGLKKIFGEKLYAKLLKLTFFGQFVGGETVSEVQETMKRLKKYGVKSILDYCVESDISSDKAEKKTVQGIDEGEIRIEPVGNVDKATVEKTQQHYTVHKEFGDCRKDVSTRTYFYENEVQYNKNCDIFCASVDAIISAVGNYGINCIKLTALGRPQLLLKLSELIVQSDNFYNRLIRSSWEDLLLDKITKEEFSKRIEDHGVQIDKTMIQKLLKTVDCNENGFVDSYDWRKLINEHERDDHMFQVYNMKTKKMEPLLNCLTGTESQETVNIMDRIMRTIEYGKKYNLRTMIDAEQTYFQSAISRLAMIMMRKYNKENTLVFSTYQAYLKSCLKNIELDLHLAKREGFHFGCKVVRGAYEEQERKRAAALNYDDPINPNIEATAEMYRQVMQRIIKEYQERSPDSISVMAATHNEQSIKQVIEMMREAKISPSSEIVSFAQLYGMCDQTSCSLGNAGYSVYKYVPYGPIDEVLPYLSRRAQENASVLGKVKREVHLIFRELIRRTVTLNGRLD</sequence>
<organism evidence="8 9">
    <name type="scientific">Acanthocheilonema viteae</name>
    <name type="common">Filarial nematode worm</name>
    <name type="synonym">Dipetalonema viteae</name>
    <dbReference type="NCBI Taxonomy" id="6277"/>
    <lineage>
        <taxon>Eukaryota</taxon>
        <taxon>Metazoa</taxon>
        <taxon>Ecdysozoa</taxon>
        <taxon>Nematoda</taxon>
        <taxon>Chromadorea</taxon>
        <taxon>Rhabditida</taxon>
        <taxon>Spirurina</taxon>
        <taxon>Spiruromorpha</taxon>
        <taxon>Filarioidea</taxon>
        <taxon>Onchocercidae</taxon>
        <taxon>Acanthocheilonema</taxon>
    </lineage>
</organism>
<evidence type="ECO:0000256" key="4">
    <source>
        <dbReference type="ARBA" id="ARBA00023002"/>
    </source>
</evidence>
<reference evidence="8 9" key="1">
    <citation type="submission" date="2018-08" db="EMBL/GenBank/DDBJ databases">
        <authorList>
            <person name="Laetsch R D."/>
            <person name="Stevens L."/>
            <person name="Kumar S."/>
            <person name="Blaxter L. M."/>
        </authorList>
    </citation>
    <scope>NUCLEOTIDE SEQUENCE [LARGE SCALE GENOMIC DNA]</scope>
</reference>
<dbReference type="Gene3D" id="3.20.20.220">
    <property type="match status" value="2"/>
</dbReference>
<dbReference type="STRING" id="6277.A0A498SGP8"/>
<comment type="pathway">
    <text evidence="1">Amino-acid degradation; L-proline degradation into L-glutamate; L-glutamate from L-proline: step 1/2.</text>
</comment>
<evidence type="ECO:0000256" key="1">
    <source>
        <dbReference type="ARBA" id="ARBA00004739"/>
    </source>
</evidence>
<keyword evidence="6" id="KW-0285">Flavoprotein</keyword>
<evidence type="ECO:0000313" key="8">
    <source>
        <dbReference type="EMBL" id="VBB27773.1"/>
    </source>
</evidence>
<protein>
    <recommendedName>
        <fullName evidence="6">Proline dehydrogenase</fullName>
        <ecNumber evidence="6">1.5.5.2</ecNumber>
    </recommendedName>
</protein>
<dbReference type="InterPro" id="IPR002048">
    <property type="entry name" value="EF_hand_dom"/>
</dbReference>
<dbReference type="GO" id="GO:0005739">
    <property type="term" value="C:mitochondrion"/>
    <property type="evidence" value="ECO:0007669"/>
    <property type="project" value="TreeGrafter"/>
</dbReference>
<evidence type="ECO:0000259" key="7">
    <source>
        <dbReference type="PROSITE" id="PS50222"/>
    </source>
</evidence>
<keyword evidence="4 6" id="KW-0560">Oxidoreductase</keyword>
<evidence type="ECO:0000256" key="5">
    <source>
        <dbReference type="ARBA" id="ARBA00023062"/>
    </source>
</evidence>
<evidence type="ECO:0000256" key="6">
    <source>
        <dbReference type="RuleBase" id="RU364054"/>
    </source>
</evidence>
<feature type="domain" description="EF-hand" evidence="7">
    <location>
        <begin position="272"/>
        <end position="307"/>
    </location>
</feature>
<dbReference type="PANTHER" id="PTHR13914:SF0">
    <property type="entry name" value="PROLINE DEHYDROGENASE 1, MITOCHONDRIAL"/>
    <property type="match status" value="1"/>
</dbReference>
<dbReference type="AlphaFoldDB" id="A0A498SGP8"/>
<dbReference type="EMBL" id="UPTC01000283">
    <property type="protein sequence ID" value="VBB27773.1"/>
    <property type="molecule type" value="Genomic_DNA"/>
</dbReference>
<dbReference type="PROSITE" id="PS00018">
    <property type="entry name" value="EF_HAND_1"/>
    <property type="match status" value="1"/>
</dbReference>
<dbReference type="PANTHER" id="PTHR13914">
    <property type="entry name" value="PROLINE OXIDASE"/>
    <property type="match status" value="1"/>
</dbReference>
<evidence type="ECO:0000256" key="2">
    <source>
        <dbReference type="ARBA" id="ARBA00005869"/>
    </source>
</evidence>
<dbReference type="InterPro" id="IPR029041">
    <property type="entry name" value="FAD-linked_oxidoreductase-like"/>
</dbReference>
<dbReference type="GO" id="GO:0010133">
    <property type="term" value="P:L-proline catabolic process to L-glutamate"/>
    <property type="evidence" value="ECO:0007669"/>
    <property type="project" value="TreeGrafter"/>
</dbReference>
<dbReference type="InterPro" id="IPR011992">
    <property type="entry name" value="EF-hand-dom_pair"/>
</dbReference>
<dbReference type="InterPro" id="IPR018247">
    <property type="entry name" value="EF_Hand_1_Ca_BS"/>
</dbReference>